<gene>
    <name evidence="2" type="ORF">KWG56_07195</name>
</gene>
<evidence type="ECO:0000313" key="2">
    <source>
        <dbReference type="EMBL" id="QYC11732.1"/>
    </source>
</evidence>
<dbReference type="Proteomes" id="UP000824334">
    <property type="component" value="Chromosome"/>
</dbReference>
<dbReference type="GeneID" id="94375044"/>
<keyword evidence="3" id="KW-1185">Reference proteome</keyword>
<proteinExistence type="predicted"/>
<dbReference type="EMBL" id="CP080034">
    <property type="protein sequence ID" value="QYC11732.1"/>
    <property type="molecule type" value="Genomic_DNA"/>
</dbReference>
<evidence type="ECO:0000313" key="3">
    <source>
        <dbReference type="Proteomes" id="UP000824334"/>
    </source>
</evidence>
<sequence>MATAHPGPRSKPPAPLSPGSPQFPTRHYIGAMCLEMARMAKEDGDEVLADVLRKAAQEAGAPRA</sequence>
<organism evidence="2 3">
    <name type="scientific">Brevundimonas nasdae</name>
    <dbReference type="NCBI Taxonomy" id="172043"/>
    <lineage>
        <taxon>Bacteria</taxon>
        <taxon>Pseudomonadati</taxon>
        <taxon>Pseudomonadota</taxon>
        <taxon>Alphaproteobacteria</taxon>
        <taxon>Caulobacterales</taxon>
        <taxon>Caulobacteraceae</taxon>
        <taxon>Brevundimonas</taxon>
    </lineage>
</organism>
<name>A0ABX8TNQ7_9CAUL</name>
<accession>A0ABX8TNQ7</accession>
<evidence type="ECO:0000256" key="1">
    <source>
        <dbReference type="SAM" id="MobiDB-lite"/>
    </source>
</evidence>
<feature type="region of interest" description="Disordered" evidence="1">
    <location>
        <begin position="1"/>
        <end position="25"/>
    </location>
</feature>
<dbReference type="RefSeq" id="WP_219354261.1">
    <property type="nucleotide sequence ID" value="NZ_CP080034.1"/>
</dbReference>
<reference evidence="2 3" key="1">
    <citation type="submission" date="2021-07" db="EMBL/GenBank/DDBJ databases">
        <title>Isolation and characterization of bacteria from a gold mining with a capacity of golden bioaccumulation.</title>
        <authorList>
            <person name="Yang X.J."/>
        </authorList>
    </citation>
    <scope>NUCLEOTIDE SEQUENCE [LARGE SCALE GENOMIC DNA]</scope>
    <source>
        <strain evidence="2 3">Au29</strain>
    </source>
</reference>
<feature type="compositionally biased region" description="Pro residues" evidence="1">
    <location>
        <begin position="9"/>
        <end position="18"/>
    </location>
</feature>
<protein>
    <submittedName>
        <fullName evidence="2">Uncharacterized protein</fullName>
    </submittedName>
</protein>